<gene>
    <name evidence="2" type="ORF">FMUND_11915</name>
</gene>
<sequence length="418" mass="47750">MNQRDWPSDDASESQTSDLSTSESEVSQRYVSVPTSRLRPAGSALAFVPYAAWDSKRSYEGEQTIRYNMEWKLFVKNRGQAGETELDIVISPRKFWKHVLLSKLTAASADKPWKEAKAKLIFSVTGCKTGKITKEYPKLDIDWTFAAKQLREWSPFLNDGKKITITVTFYYQAADLSKPGRGGATANQQADLEARTAGGGRGAYVQKAYTMMRCPGPPCTKGDHCWQDGTVHRRVQPHHIRMLADHLQAGKVLNGHDDVPDEFRRLVQEDDRQWEERELRNQERLQGRKRRRRDSNDSLTGQTVVHGHQCPKDSPSTPKMVFPASPLMIPGLPREEGLRAYSIWQRSQVNTEEQKEHFKSAEALALKECLDLCILAHNPERMFHTCVKHGIPQGIAWHYACDVRLYLKERERANNMEQ</sequence>
<dbReference type="Proteomes" id="UP000544331">
    <property type="component" value="Unassembled WGS sequence"/>
</dbReference>
<proteinExistence type="predicted"/>
<dbReference type="OrthoDB" id="5131365at2759"/>
<feature type="region of interest" description="Disordered" evidence="1">
    <location>
        <begin position="1"/>
        <end position="27"/>
    </location>
</feature>
<organism evidence="2 3">
    <name type="scientific">Fusarium mundagurra</name>
    <dbReference type="NCBI Taxonomy" id="1567541"/>
    <lineage>
        <taxon>Eukaryota</taxon>
        <taxon>Fungi</taxon>
        <taxon>Dikarya</taxon>
        <taxon>Ascomycota</taxon>
        <taxon>Pezizomycotina</taxon>
        <taxon>Sordariomycetes</taxon>
        <taxon>Hypocreomycetidae</taxon>
        <taxon>Hypocreales</taxon>
        <taxon>Nectriaceae</taxon>
        <taxon>Fusarium</taxon>
        <taxon>Fusarium fujikuroi species complex</taxon>
    </lineage>
</organism>
<protein>
    <submittedName>
        <fullName evidence="2">Uncharacterized protein</fullName>
    </submittedName>
</protein>
<dbReference type="AlphaFoldDB" id="A0A8H5Y4P3"/>
<evidence type="ECO:0000256" key="1">
    <source>
        <dbReference type="SAM" id="MobiDB-lite"/>
    </source>
</evidence>
<name>A0A8H5Y4P3_9HYPO</name>
<comment type="caution">
    <text evidence="2">The sequence shown here is derived from an EMBL/GenBank/DDBJ whole genome shotgun (WGS) entry which is preliminary data.</text>
</comment>
<dbReference type="EMBL" id="JAAOAN010000469">
    <property type="protein sequence ID" value="KAF5705813.1"/>
    <property type="molecule type" value="Genomic_DNA"/>
</dbReference>
<evidence type="ECO:0000313" key="2">
    <source>
        <dbReference type="EMBL" id="KAF5705813.1"/>
    </source>
</evidence>
<feature type="region of interest" description="Disordered" evidence="1">
    <location>
        <begin position="283"/>
        <end position="318"/>
    </location>
</feature>
<evidence type="ECO:0000313" key="3">
    <source>
        <dbReference type="Proteomes" id="UP000544331"/>
    </source>
</evidence>
<reference evidence="2 3" key="1">
    <citation type="submission" date="2020-05" db="EMBL/GenBank/DDBJ databases">
        <title>Identification and distribution of gene clusters putatively required for synthesis of sphingolipid metabolism inhibitors in phylogenetically diverse species of the filamentous fungus Fusarium.</title>
        <authorList>
            <person name="Kim H.-S."/>
            <person name="Busman M."/>
            <person name="Brown D.W."/>
            <person name="Divon H."/>
            <person name="Uhlig S."/>
            <person name="Proctor R.H."/>
        </authorList>
    </citation>
    <scope>NUCLEOTIDE SEQUENCE [LARGE SCALE GENOMIC DNA]</scope>
    <source>
        <strain evidence="2 3">NRRL 66235</strain>
    </source>
</reference>
<accession>A0A8H5Y4P3</accession>
<feature type="compositionally biased region" description="Polar residues" evidence="1">
    <location>
        <begin position="13"/>
        <end position="27"/>
    </location>
</feature>
<keyword evidence="3" id="KW-1185">Reference proteome</keyword>